<dbReference type="GO" id="GO:0045202">
    <property type="term" value="C:synapse"/>
    <property type="evidence" value="ECO:0007669"/>
    <property type="project" value="UniProtKB-ARBA"/>
</dbReference>
<keyword evidence="6" id="KW-0812">Transmembrane</keyword>
<keyword evidence="9" id="KW-1185">Reference proteome</keyword>
<sequence length="438" mass="50265">MLEAIDIVLICLGTVLSIFASIAIFLLLILKRRKFQGKSPGSSAKVAAAKEYYLDHPPTISAAAKNGEAPHFVSRSAVTNVPVRVDDNQEAKTKDKRNKETSVIRIEEHSEIRSHEEIHRSSNSIKRSHRPCRIKLSPDLAKAAQAEAVQTEHTLDNFMKDLSRIRSEDDAVLYEEFQILEELDSVRERNCSAAEKERTRNRFVDILPNDSTRVILNGSSDYINASLIDGYRTAGQFIATQGPIGPEEATDGRKKSTVDDFWRMIWEKNVQCIIMLTDCVENMRQRCSKYWPSLGEVQRFGEVEVDMISESEDPICLHREFDIKKNGERRQISQYHFLNWYDAKGPENAAYLLDFIERIWHKQFRKPIVVHCSAGVGRTGVLIALWILLERARQERKVDIFATVDTLRRQRSRMVQTPEQYLTLYEAVSLAIAEDRIR</sequence>
<dbReference type="InterPro" id="IPR003595">
    <property type="entry name" value="Tyr_Pase_cat"/>
</dbReference>
<dbReference type="GO" id="GO:0004725">
    <property type="term" value="F:protein tyrosine phosphatase activity"/>
    <property type="evidence" value="ECO:0007669"/>
    <property type="project" value="UniProtKB-EC"/>
</dbReference>
<keyword evidence="3" id="KW-0378">Hydrolase</keyword>
<dbReference type="PROSITE" id="PS50055">
    <property type="entry name" value="TYR_PHOSPHATASE_PTP"/>
    <property type="match status" value="1"/>
</dbReference>
<feature type="domain" description="Tyrosine specific protein phosphatases" evidence="8">
    <location>
        <begin position="353"/>
        <end position="422"/>
    </location>
</feature>
<dbReference type="AlphaFoldDB" id="A0A7I4XWK8"/>
<evidence type="ECO:0000259" key="7">
    <source>
        <dbReference type="PROSITE" id="PS50055"/>
    </source>
</evidence>
<dbReference type="InterPro" id="IPR029021">
    <property type="entry name" value="Prot-tyrosine_phosphatase-like"/>
</dbReference>
<dbReference type="InterPro" id="IPR016130">
    <property type="entry name" value="Tyr_Pase_AS"/>
</dbReference>
<dbReference type="InterPro" id="IPR050348">
    <property type="entry name" value="Protein-Tyr_Phosphatase"/>
</dbReference>
<evidence type="ECO:0000256" key="3">
    <source>
        <dbReference type="ARBA" id="ARBA00022801"/>
    </source>
</evidence>
<keyword evidence="6" id="KW-0472">Membrane</keyword>
<dbReference type="OrthoDB" id="8609993at2759"/>
<feature type="transmembrane region" description="Helical" evidence="6">
    <location>
        <begin position="368"/>
        <end position="389"/>
    </location>
</feature>
<dbReference type="CDD" id="cd00047">
    <property type="entry name" value="PTPc"/>
    <property type="match status" value="1"/>
</dbReference>
<keyword evidence="4" id="KW-0904">Protein phosphatase</keyword>
<evidence type="ECO:0000256" key="2">
    <source>
        <dbReference type="ARBA" id="ARBA00013064"/>
    </source>
</evidence>
<proteinExistence type="inferred from homology"/>
<accession>A0A7I4XWK8</accession>
<evidence type="ECO:0000259" key="8">
    <source>
        <dbReference type="PROSITE" id="PS50056"/>
    </source>
</evidence>
<dbReference type="PRINTS" id="PR00700">
    <property type="entry name" value="PRTYPHPHTASE"/>
</dbReference>
<dbReference type="SMART" id="SM00404">
    <property type="entry name" value="PTPc_motif"/>
    <property type="match status" value="1"/>
</dbReference>
<dbReference type="Gene3D" id="3.90.190.10">
    <property type="entry name" value="Protein tyrosine phosphatase superfamily"/>
    <property type="match status" value="1"/>
</dbReference>
<dbReference type="SMART" id="SM00194">
    <property type="entry name" value="PTPc"/>
    <property type="match status" value="1"/>
</dbReference>
<dbReference type="FunFam" id="3.90.190.10:FF:000102">
    <property type="entry name" value="Receptor-type tyrosine-protein phosphatase"/>
    <property type="match status" value="1"/>
</dbReference>
<dbReference type="WBParaSite" id="HCON_00021130-00001">
    <property type="protein sequence ID" value="HCON_00021130-00001"/>
    <property type="gene ID" value="HCON_00021130"/>
</dbReference>
<comment type="catalytic activity">
    <reaction evidence="5">
        <text>O-phospho-L-tyrosyl-[protein] + H2O = L-tyrosyl-[protein] + phosphate</text>
        <dbReference type="Rhea" id="RHEA:10684"/>
        <dbReference type="Rhea" id="RHEA-COMP:10136"/>
        <dbReference type="Rhea" id="RHEA-COMP:20101"/>
        <dbReference type="ChEBI" id="CHEBI:15377"/>
        <dbReference type="ChEBI" id="CHEBI:43474"/>
        <dbReference type="ChEBI" id="CHEBI:46858"/>
        <dbReference type="ChEBI" id="CHEBI:61978"/>
        <dbReference type="EC" id="3.1.3.48"/>
    </reaction>
</comment>
<dbReference type="PROSITE" id="PS00383">
    <property type="entry name" value="TYR_PHOSPHATASE_1"/>
    <property type="match status" value="1"/>
</dbReference>
<dbReference type="PROSITE" id="PS50056">
    <property type="entry name" value="TYR_PHOSPHATASE_2"/>
    <property type="match status" value="1"/>
</dbReference>
<dbReference type="PANTHER" id="PTHR19134:SF562">
    <property type="entry name" value="PROTEIN-TYROSINE-PHOSPHATASE"/>
    <property type="match status" value="1"/>
</dbReference>
<protein>
    <recommendedName>
        <fullName evidence="2">protein-tyrosine-phosphatase</fullName>
        <ecNumber evidence="2">3.1.3.48</ecNumber>
    </recommendedName>
</protein>
<reference evidence="10" key="1">
    <citation type="submission" date="2020-12" db="UniProtKB">
        <authorList>
            <consortium name="WormBaseParasite"/>
        </authorList>
    </citation>
    <scope>IDENTIFICATION</scope>
    <source>
        <strain evidence="10">MHco3</strain>
    </source>
</reference>
<dbReference type="InterPro" id="IPR000242">
    <property type="entry name" value="PTP_cat"/>
</dbReference>
<dbReference type="EC" id="3.1.3.48" evidence="2"/>
<feature type="domain" description="Tyrosine-protein phosphatase" evidence="7">
    <location>
        <begin position="173"/>
        <end position="431"/>
    </location>
</feature>
<evidence type="ECO:0000256" key="1">
    <source>
        <dbReference type="ARBA" id="ARBA00009580"/>
    </source>
</evidence>
<dbReference type="SUPFAM" id="SSF52799">
    <property type="entry name" value="(Phosphotyrosine protein) phosphatases II"/>
    <property type="match status" value="1"/>
</dbReference>
<evidence type="ECO:0000313" key="10">
    <source>
        <dbReference type="WBParaSite" id="HCON_00021130-00001"/>
    </source>
</evidence>
<comment type="similarity">
    <text evidence="1">Belongs to the protein-tyrosine phosphatase family.</text>
</comment>
<evidence type="ECO:0000256" key="4">
    <source>
        <dbReference type="ARBA" id="ARBA00022912"/>
    </source>
</evidence>
<evidence type="ECO:0000256" key="5">
    <source>
        <dbReference type="ARBA" id="ARBA00051722"/>
    </source>
</evidence>
<dbReference type="PANTHER" id="PTHR19134">
    <property type="entry name" value="RECEPTOR-TYPE TYROSINE-PROTEIN PHOSPHATASE"/>
    <property type="match status" value="1"/>
</dbReference>
<evidence type="ECO:0000256" key="6">
    <source>
        <dbReference type="SAM" id="Phobius"/>
    </source>
</evidence>
<feature type="transmembrane region" description="Helical" evidence="6">
    <location>
        <begin position="6"/>
        <end position="30"/>
    </location>
</feature>
<organism evidence="9 10">
    <name type="scientific">Haemonchus contortus</name>
    <name type="common">Barber pole worm</name>
    <dbReference type="NCBI Taxonomy" id="6289"/>
    <lineage>
        <taxon>Eukaryota</taxon>
        <taxon>Metazoa</taxon>
        <taxon>Ecdysozoa</taxon>
        <taxon>Nematoda</taxon>
        <taxon>Chromadorea</taxon>
        <taxon>Rhabditida</taxon>
        <taxon>Rhabditina</taxon>
        <taxon>Rhabditomorpha</taxon>
        <taxon>Strongyloidea</taxon>
        <taxon>Trichostrongylidae</taxon>
        <taxon>Haemonchus</taxon>
    </lineage>
</organism>
<dbReference type="Proteomes" id="UP000025227">
    <property type="component" value="Unplaced"/>
</dbReference>
<dbReference type="InterPro" id="IPR000387">
    <property type="entry name" value="Tyr_Pase_dom"/>
</dbReference>
<dbReference type="OMA" id="PICTHRE"/>
<name>A0A7I4XWK8_HAECO</name>
<keyword evidence="6" id="KW-1133">Transmembrane helix</keyword>
<dbReference type="Pfam" id="PF00102">
    <property type="entry name" value="Y_phosphatase"/>
    <property type="match status" value="1"/>
</dbReference>
<evidence type="ECO:0000313" key="9">
    <source>
        <dbReference type="Proteomes" id="UP000025227"/>
    </source>
</evidence>